<keyword evidence="2" id="KW-1185">Reference proteome</keyword>
<reference evidence="1 2" key="1">
    <citation type="submission" date="2020-02" db="EMBL/GenBank/DDBJ databases">
        <title>Broccoli isolated Pseudomonas sp.</title>
        <authorList>
            <person name="Fujikawa T."/>
            <person name="Sawada H."/>
        </authorList>
    </citation>
    <scope>NUCLEOTIDE SEQUENCE [LARGE SCALE GENOMIC DNA]</scope>
    <source>
        <strain evidence="1 2">JCM 32154</strain>
    </source>
</reference>
<comment type="caution">
    <text evidence="1">The sequence shown here is derived from an EMBL/GenBank/DDBJ whole genome shotgun (WGS) entry which is preliminary data.</text>
</comment>
<dbReference type="AlphaFoldDB" id="A0A6I5RTA6"/>
<name>A0A6I5RTA6_9PSED</name>
<organism evidence="1 2">
    <name type="scientific">Pseudomonas laurentiana</name>
    <dbReference type="NCBI Taxonomy" id="2364649"/>
    <lineage>
        <taxon>Bacteria</taxon>
        <taxon>Pseudomonadati</taxon>
        <taxon>Pseudomonadota</taxon>
        <taxon>Gammaproteobacteria</taxon>
        <taxon>Pseudomonadales</taxon>
        <taxon>Pseudomonadaceae</taxon>
        <taxon>Pseudomonas</taxon>
    </lineage>
</organism>
<accession>A0A6I5RTA6</accession>
<evidence type="ECO:0000313" key="1">
    <source>
        <dbReference type="EMBL" id="NES10900.1"/>
    </source>
</evidence>
<dbReference type="InterPro" id="IPR021427">
    <property type="entry name" value="DUF3077"/>
</dbReference>
<gene>
    <name evidence="1" type="ORF">G3O07_16015</name>
</gene>
<evidence type="ECO:0000313" key="2">
    <source>
        <dbReference type="Proteomes" id="UP000471751"/>
    </source>
</evidence>
<dbReference type="Proteomes" id="UP000471751">
    <property type="component" value="Unassembled WGS sequence"/>
</dbReference>
<protein>
    <submittedName>
        <fullName evidence="1">DUF3077 domain-containing protein</fullName>
    </submittedName>
</protein>
<dbReference type="Pfam" id="PF11275">
    <property type="entry name" value="DUF3077"/>
    <property type="match status" value="1"/>
</dbReference>
<proteinExistence type="predicted"/>
<dbReference type="RefSeq" id="WP_163937747.1">
    <property type="nucleotide sequence ID" value="NZ_BMQU01000007.1"/>
</dbReference>
<dbReference type="EMBL" id="JAAHBT010000175">
    <property type="protein sequence ID" value="NES10900.1"/>
    <property type="molecule type" value="Genomic_DNA"/>
</dbReference>
<sequence length="91" mass="9600">MNKDSQAALGETAGVASFIKSQHPPVDLFRISPGVPCDYALEQASTVLGCVHRLILTGAMEEDSAAIWAAYYLSGFAKAIIDDVGLGMKKA</sequence>